<keyword evidence="3" id="KW-1185">Reference proteome</keyword>
<dbReference type="CDD" id="cd12108">
    <property type="entry name" value="Hr-like"/>
    <property type="match status" value="1"/>
</dbReference>
<name>A0A7G9W462_ALKCA</name>
<dbReference type="AlphaFoldDB" id="A0A7G9W462"/>
<dbReference type="InterPro" id="IPR012312">
    <property type="entry name" value="Hemerythrin-like"/>
</dbReference>
<protein>
    <submittedName>
        <fullName evidence="2">Hemerythrin domain-containing protein</fullName>
    </submittedName>
</protein>
<dbReference type="Proteomes" id="UP000516160">
    <property type="component" value="Chromosome"/>
</dbReference>
<gene>
    <name evidence="2" type="ORF">HYG86_01160</name>
</gene>
<feature type="domain" description="Hemerythrin-like" evidence="1">
    <location>
        <begin position="3"/>
        <end position="139"/>
    </location>
</feature>
<sequence length="188" mass="22119">MNGIELMIDEHKYIKRMLNVIRTACLDVLNNDEVDYEMFRDCIDFVRNFADKHHHGKEEEYLFEILTEELGKELVEGPLSGMYAEHDLGRLFIRTLEEALQRHEEGEDDARLDIIANAIGYTDLLKRHIQKEDTALFMFAQRQLKPETLRRFDAMVDEYEKRDSSVAAIEKYTKMVAEFENKLGIVLE</sequence>
<dbReference type="RefSeq" id="WP_213167142.1">
    <property type="nucleotide sequence ID" value="NZ_CP058559.1"/>
</dbReference>
<dbReference type="PANTHER" id="PTHR39966">
    <property type="entry name" value="BLL2471 PROTEIN-RELATED"/>
    <property type="match status" value="1"/>
</dbReference>
<dbReference type="Pfam" id="PF01814">
    <property type="entry name" value="Hemerythrin"/>
    <property type="match status" value="1"/>
</dbReference>
<evidence type="ECO:0000313" key="2">
    <source>
        <dbReference type="EMBL" id="QNO13474.1"/>
    </source>
</evidence>
<evidence type="ECO:0000313" key="3">
    <source>
        <dbReference type="Proteomes" id="UP000516160"/>
    </source>
</evidence>
<proteinExistence type="predicted"/>
<reference evidence="2 3" key="1">
    <citation type="submission" date="2020-07" db="EMBL/GenBank/DDBJ databases">
        <title>Alkalicella. sp. LB2 genome.</title>
        <authorList>
            <person name="Postec A."/>
            <person name="Quemeneur M."/>
        </authorList>
    </citation>
    <scope>NUCLEOTIDE SEQUENCE [LARGE SCALE GENOMIC DNA]</scope>
    <source>
        <strain evidence="2 3">LB2</strain>
    </source>
</reference>
<organism evidence="2 3">
    <name type="scientific">Alkalicella caledoniensis</name>
    <dbReference type="NCBI Taxonomy" id="2731377"/>
    <lineage>
        <taxon>Bacteria</taxon>
        <taxon>Bacillati</taxon>
        <taxon>Bacillota</taxon>
        <taxon>Clostridia</taxon>
        <taxon>Eubacteriales</taxon>
        <taxon>Proteinivoracaceae</taxon>
        <taxon>Alkalicella</taxon>
    </lineage>
</organism>
<dbReference type="PANTHER" id="PTHR39966:SF1">
    <property type="entry name" value="HEMERYTHRIN-LIKE DOMAIN-CONTAINING PROTEIN"/>
    <property type="match status" value="1"/>
</dbReference>
<accession>A0A7G9W462</accession>
<dbReference type="KEGG" id="acae:HYG86_01160"/>
<dbReference type="GO" id="GO:0005886">
    <property type="term" value="C:plasma membrane"/>
    <property type="evidence" value="ECO:0007669"/>
    <property type="project" value="TreeGrafter"/>
</dbReference>
<dbReference type="Gene3D" id="1.20.120.520">
    <property type="entry name" value="nmb1532 protein domain like"/>
    <property type="match status" value="1"/>
</dbReference>
<dbReference type="EMBL" id="CP058559">
    <property type="protein sequence ID" value="QNO13474.1"/>
    <property type="molecule type" value="Genomic_DNA"/>
</dbReference>
<evidence type="ECO:0000259" key="1">
    <source>
        <dbReference type="Pfam" id="PF01814"/>
    </source>
</evidence>